<comment type="caution">
    <text evidence="3">The sequence shown here is derived from an EMBL/GenBank/DDBJ whole genome shotgun (WGS) entry which is preliminary data.</text>
</comment>
<dbReference type="GO" id="GO:0120147">
    <property type="term" value="F:formylglycine-generating oxidase activity"/>
    <property type="evidence" value="ECO:0007669"/>
    <property type="project" value="TreeGrafter"/>
</dbReference>
<feature type="domain" description="Sulfatase-modifying factor enzyme-like" evidence="2">
    <location>
        <begin position="458"/>
        <end position="677"/>
    </location>
</feature>
<dbReference type="Pfam" id="PF03781">
    <property type="entry name" value="FGE-sulfatase"/>
    <property type="match status" value="1"/>
</dbReference>
<keyword evidence="4" id="KW-1185">Reference proteome</keyword>
<evidence type="ECO:0000256" key="1">
    <source>
        <dbReference type="SAM" id="MobiDB-lite"/>
    </source>
</evidence>
<accession>A0A941BLV1</accession>
<dbReference type="EMBL" id="JAGQDE010000040">
    <property type="protein sequence ID" value="MBQ0961797.1"/>
    <property type="molecule type" value="Genomic_DNA"/>
</dbReference>
<organism evidence="3 4">
    <name type="scientific">Ideonella aquatica</name>
    <dbReference type="NCBI Taxonomy" id="2824119"/>
    <lineage>
        <taxon>Bacteria</taxon>
        <taxon>Pseudomonadati</taxon>
        <taxon>Pseudomonadota</taxon>
        <taxon>Betaproteobacteria</taxon>
        <taxon>Burkholderiales</taxon>
        <taxon>Sphaerotilaceae</taxon>
        <taxon>Ideonella</taxon>
    </lineage>
</organism>
<proteinExistence type="predicted"/>
<gene>
    <name evidence="3" type="ORF">KAK06_22865</name>
</gene>
<protein>
    <submittedName>
        <fullName evidence="3">Formylglycine-generating enzyme family protein</fullName>
    </submittedName>
</protein>
<dbReference type="PANTHER" id="PTHR23150">
    <property type="entry name" value="SULFATASE MODIFYING FACTOR 1, 2"/>
    <property type="match status" value="1"/>
</dbReference>
<feature type="compositionally biased region" description="Basic and acidic residues" evidence="1">
    <location>
        <begin position="624"/>
        <end position="634"/>
    </location>
</feature>
<dbReference type="InterPro" id="IPR051043">
    <property type="entry name" value="Sulfatase_Mod_Factor_Kinase"/>
</dbReference>
<reference evidence="3" key="1">
    <citation type="submission" date="2021-04" db="EMBL/GenBank/DDBJ databases">
        <title>The genome sequence of Ideonella sp. 4Y11.</title>
        <authorList>
            <person name="Liu Y."/>
        </authorList>
    </citation>
    <scope>NUCLEOTIDE SEQUENCE</scope>
    <source>
        <strain evidence="3">4Y11</strain>
    </source>
</reference>
<sequence length="722" mass="78468">MRPYQRDFARLVALLARLRGRAAVCIEQVDGLPGRYPVWADPPAPQASRPHIQADAVLVLSDLGHLAAHPGPARRWQAWAHQMAQRGLPVTAWLPIGPAWVSGAAASLLRVHCLAGAAVTHALAPARAAAQVGGACRALHPAVGSLLTLAACAIRLEPELLRLLRRLLPALRGEPALEALAWTAQPTVGSAAGSRPLTGPEQAEYRRRFGQLDSGLQVQVLQAMRAVHASQGRSTETLETLVWASHARPEARALAGDAVVAEARQWMQRWLQSSADLSQAVTHSQDFARDLLRRNAHDAQFHQSNDDWLGDTWALSGEAVLPEGLDADQALAARQARQTDQPLGYAQVLLNDGAVWLYGPRAKTPLHGAALLATITARGDIGVQQGPRGRHHAVPMAAERTSLGQLAGGHWPLRLTGLNTVLEIDAQARPAWATRWGHDAWGLFAELDCAGITQRMRYLRPGQFSMGSPEDEAGGYDDERPHHAVTLTQGLWLADTPCTQALWQAVMGDNPSHFKDRPDAAERPVEQVSWEDVQVFLERLKAWLPDGLAPVLPTEAEWEYACRAGSVTDYAWGDAFDPERANAYQEKGGLGETSAVKHYAPNAWGLYDMHGNVWEWCADGRRDYDQRPQTDPRGPEGPQDPRVLRGGSWGSLPARARSAFRYRLHPGERYRLGFRLALRSPSPGPGGPATSPGAKAGGQRPSAAAAEPARPTTGQKKRPRRT</sequence>
<name>A0A941BLV1_9BURK</name>
<feature type="region of interest" description="Disordered" evidence="1">
    <location>
        <begin position="624"/>
        <end position="650"/>
    </location>
</feature>
<dbReference type="AlphaFoldDB" id="A0A941BLV1"/>
<dbReference type="PANTHER" id="PTHR23150:SF19">
    <property type="entry name" value="FORMYLGLYCINE-GENERATING ENZYME"/>
    <property type="match status" value="1"/>
</dbReference>
<dbReference type="InterPro" id="IPR005532">
    <property type="entry name" value="SUMF_dom"/>
</dbReference>
<dbReference type="Gene3D" id="3.90.1580.10">
    <property type="entry name" value="paralog of FGE (formylglycine-generating enzyme)"/>
    <property type="match status" value="1"/>
</dbReference>
<feature type="region of interest" description="Disordered" evidence="1">
    <location>
        <begin position="677"/>
        <end position="722"/>
    </location>
</feature>
<dbReference type="InterPro" id="IPR042095">
    <property type="entry name" value="SUMF_sf"/>
</dbReference>
<evidence type="ECO:0000313" key="4">
    <source>
        <dbReference type="Proteomes" id="UP000678374"/>
    </source>
</evidence>
<dbReference type="SUPFAM" id="SSF56436">
    <property type="entry name" value="C-type lectin-like"/>
    <property type="match status" value="1"/>
</dbReference>
<evidence type="ECO:0000313" key="3">
    <source>
        <dbReference type="EMBL" id="MBQ0961797.1"/>
    </source>
</evidence>
<evidence type="ECO:0000259" key="2">
    <source>
        <dbReference type="Pfam" id="PF03781"/>
    </source>
</evidence>
<dbReference type="Proteomes" id="UP000678374">
    <property type="component" value="Unassembled WGS sequence"/>
</dbReference>
<feature type="compositionally biased region" description="Low complexity" evidence="1">
    <location>
        <begin position="688"/>
        <end position="711"/>
    </location>
</feature>
<dbReference type="InterPro" id="IPR016187">
    <property type="entry name" value="CTDL_fold"/>
</dbReference>